<reference evidence="3 4" key="1">
    <citation type="submission" date="2020-08" db="EMBL/GenBank/DDBJ databases">
        <title>Genomic Encyclopedia of Type Strains, Phase IV (KMG-IV): sequencing the most valuable type-strain genomes for metagenomic binning, comparative biology and taxonomic classification.</title>
        <authorList>
            <person name="Goeker M."/>
        </authorList>
    </citation>
    <scope>NUCLEOTIDE SEQUENCE [LARGE SCALE GENOMIC DNA]</scope>
    <source>
        <strain evidence="3 4">DSM 106739</strain>
    </source>
</reference>
<proteinExistence type="predicted"/>
<dbReference type="EMBL" id="JACIET010000001">
    <property type="protein sequence ID" value="MBB4011338.1"/>
    <property type="molecule type" value="Genomic_DNA"/>
</dbReference>
<feature type="region of interest" description="Disordered" evidence="1">
    <location>
        <begin position="251"/>
        <end position="296"/>
    </location>
</feature>
<comment type="caution">
    <text evidence="3">The sequence shown here is derived from an EMBL/GenBank/DDBJ whole genome shotgun (WGS) entry which is preliminary data.</text>
</comment>
<dbReference type="PANTHER" id="PTHR41248">
    <property type="entry name" value="NORD PROTEIN"/>
    <property type="match status" value="1"/>
</dbReference>
<dbReference type="SMART" id="SM00327">
    <property type="entry name" value="VWA"/>
    <property type="match status" value="1"/>
</dbReference>
<dbReference type="InterPro" id="IPR036465">
    <property type="entry name" value="vWFA_dom_sf"/>
</dbReference>
<dbReference type="CDD" id="cd01454">
    <property type="entry name" value="vWA_norD_type"/>
    <property type="match status" value="1"/>
</dbReference>
<name>A0A840BI84_9RHOO</name>
<dbReference type="InterPro" id="IPR002035">
    <property type="entry name" value="VWF_A"/>
</dbReference>
<dbReference type="InterPro" id="IPR051928">
    <property type="entry name" value="NorD/CobT"/>
</dbReference>
<dbReference type="Proteomes" id="UP000561045">
    <property type="component" value="Unassembled WGS sequence"/>
</dbReference>
<keyword evidence="4" id="KW-1185">Reference proteome</keyword>
<dbReference type="Gene3D" id="3.40.50.410">
    <property type="entry name" value="von Willebrand factor, type A domain"/>
    <property type="match status" value="1"/>
</dbReference>
<evidence type="ECO:0000259" key="2">
    <source>
        <dbReference type="PROSITE" id="PS50234"/>
    </source>
</evidence>
<organism evidence="3 4">
    <name type="scientific">Niveibacterium umoris</name>
    <dbReference type="NCBI Taxonomy" id="1193620"/>
    <lineage>
        <taxon>Bacteria</taxon>
        <taxon>Pseudomonadati</taxon>
        <taxon>Pseudomonadota</taxon>
        <taxon>Betaproteobacteria</taxon>
        <taxon>Rhodocyclales</taxon>
        <taxon>Rhodocyclaceae</taxon>
        <taxon>Niveibacterium</taxon>
    </lineage>
</organism>
<evidence type="ECO:0000313" key="4">
    <source>
        <dbReference type="Proteomes" id="UP000561045"/>
    </source>
</evidence>
<dbReference type="PROSITE" id="PS50234">
    <property type="entry name" value="VWFA"/>
    <property type="match status" value="1"/>
</dbReference>
<evidence type="ECO:0000256" key="1">
    <source>
        <dbReference type="SAM" id="MobiDB-lite"/>
    </source>
</evidence>
<dbReference type="PANTHER" id="PTHR41248:SF1">
    <property type="entry name" value="NORD PROTEIN"/>
    <property type="match status" value="1"/>
</dbReference>
<dbReference type="AlphaFoldDB" id="A0A840BI84"/>
<gene>
    <name evidence="3" type="ORF">GGR36_000646</name>
</gene>
<dbReference type="RefSeq" id="WP_183631779.1">
    <property type="nucleotide sequence ID" value="NZ_BAABLE010000011.1"/>
</dbReference>
<protein>
    <submittedName>
        <fullName evidence="3">Nitric oxide reductase NorD protein</fullName>
    </submittedName>
</protein>
<dbReference type="SUPFAM" id="SSF53300">
    <property type="entry name" value="vWA-like"/>
    <property type="match status" value="1"/>
</dbReference>
<feature type="compositionally biased region" description="Basic and acidic residues" evidence="1">
    <location>
        <begin position="281"/>
        <end position="296"/>
    </location>
</feature>
<feature type="domain" description="VWFA" evidence="2">
    <location>
        <begin position="478"/>
        <end position="659"/>
    </location>
</feature>
<evidence type="ECO:0000313" key="3">
    <source>
        <dbReference type="EMBL" id="MBB4011338.1"/>
    </source>
</evidence>
<accession>A0A840BI84</accession>
<sequence length="662" mass="72976">MEEVVGAAWHRFITRIANRSYPEAAVQLDEVANLAGPLLRAFGGEPGLRVASAGETRHSARRRLIDRIAATGDKTTHAALDSETLRLPERIALFPERARNRELYLWLIALAGEVSRQPLSAQPAAADAPAPSARPDASLWARARDIARVLVMMRPIEWDKADTRTHAARDAWLQLNQQAVAAVLARYPGLAARYRRLVDAHLAQRPDPAKLPPDEAAAEQAIRAALLTPGSVTALPAATRDPHPVPLWLMPALDTPPPQPLHAESEAEDDAQPGNEANAAVRERKQARREELPDGRDGFVLPFRAESLLSWAEYVRVNRAADEGDEDAASAAREMDTLAVARGGETSTAKVRFDLDLPAAAQDDLPLGPGLAFPEWDWKRRALVDDRVRVQPMRARHASNTELPEALRRAARRLRAQFSALAPQRRWLRGQQDGPELDLDALVRWQAERAAGCVQPEPGVYAAPVRAARDLTCLVMADLSLSTDAHVSDTHKVVDVVRESLLLMGEALDATGDPFAFYGFSSLKRNHVRVHTIKEFDEEYDGAARGRVQALKPGYYTRMGAALRFATKVLGERPNAMRLLLLLTDGKPNDIDHYEGRFAIEDTAAAVREAHRAGLRPFCVTIDREGADYLPHLFGPHGFVVIRDPQELPQRLPQLYAQLTAG</sequence>